<comment type="subcellular location">
    <subcellularLocation>
        <location evidence="1">Peroxisome</location>
    </subcellularLocation>
</comment>
<dbReference type="InterPro" id="IPR050215">
    <property type="entry name" value="Thiolase-like_sf_Thiolase"/>
</dbReference>
<keyword evidence="6" id="KW-0576">Peroxisome</keyword>
<dbReference type="RefSeq" id="WP_269893571.1">
    <property type="nucleotide sequence ID" value="NZ_JAPZPY010000002.1"/>
</dbReference>
<comment type="similarity">
    <text evidence="2 9">Belongs to the thiolase-like superfamily. Thiolase family.</text>
</comment>
<organism evidence="12 13">
    <name type="scientific">Mycobacterium hippophais</name>
    <dbReference type="NCBI Taxonomy" id="3016340"/>
    <lineage>
        <taxon>Bacteria</taxon>
        <taxon>Bacillati</taxon>
        <taxon>Actinomycetota</taxon>
        <taxon>Actinomycetes</taxon>
        <taxon>Mycobacteriales</taxon>
        <taxon>Mycobacteriaceae</taxon>
        <taxon>Mycobacterium</taxon>
    </lineage>
</organism>
<dbReference type="InterPro" id="IPR020617">
    <property type="entry name" value="Thiolase_C"/>
</dbReference>
<comment type="caution">
    <text evidence="12">The sequence shown here is derived from an EMBL/GenBank/DDBJ whole genome shotgun (WGS) entry which is preliminary data.</text>
</comment>
<dbReference type="PANTHER" id="PTHR43853">
    <property type="entry name" value="3-KETOACYL-COA THIOLASE, PEROXISOMAL"/>
    <property type="match status" value="1"/>
</dbReference>
<dbReference type="Pfam" id="PF00108">
    <property type="entry name" value="Thiolase_N"/>
    <property type="match status" value="1"/>
</dbReference>
<evidence type="ECO:0000256" key="6">
    <source>
        <dbReference type="ARBA" id="ARBA00023140"/>
    </source>
</evidence>
<dbReference type="CDD" id="cd00751">
    <property type="entry name" value="thiolase"/>
    <property type="match status" value="1"/>
</dbReference>
<evidence type="ECO:0000256" key="3">
    <source>
        <dbReference type="ARBA" id="ARBA00022679"/>
    </source>
</evidence>
<dbReference type="PIRSF" id="PIRSF000429">
    <property type="entry name" value="Ac-CoA_Ac_transf"/>
    <property type="match status" value="1"/>
</dbReference>
<dbReference type="Gene3D" id="3.40.47.10">
    <property type="match status" value="1"/>
</dbReference>
<feature type="domain" description="Thiolase C-terminal" evidence="11">
    <location>
        <begin position="259"/>
        <end position="379"/>
    </location>
</feature>
<evidence type="ECO:0000313" key="12">
    <source>
        <dbReference type="EMBL" id="MCZ8378834.1"/>
    </source>
</evidence>
<keyword evidence="4" id="KW-0276">Fatty acid metabolism</keyword>
<proteinExistence type="inferred from homology"/>
<keyword evidence="7 9" id="KW-0012">Acyltransferase</keyword>
<dbReference type="PANTHER" id="PTHR43853:SF8">
    <property type="entry name" value="3-KETOACYL-COA THIOLASE, PEROXISOMAL"/>
    <property type="match status" value="1"/>
</dbReference>
<dbReference type="InterPro" id="IPR020616">
    <property type="entry name" value="Thiolase_N"/>
</dbReference>
<evidence type="ECO:0000256" key="7">
    <source>
        <dbReference type="ARBA" id="ARBA00023315"/>
    </source>
</evidence>
<dbReference type="EC" id="2.3.1.16" evidence="8"/>
<evidence type="ECO:0000259" key="10">
    <source>
        <dbReference type="Pfam" id="PF00108"/>
    </source>
</evidence>
<dbReference type="InterPro" id="IPR016039">
    <property type="entry name" value="Thiolase-like"/>
</dbReference>
<protein>
    <recommendedName>
        <fullName evidence="8">acetyl-CoA C-acyltransferase</fullName>
        <ecNumber evidence="8">2.3.1.16</ecNumber>
    </recommendedName>
</protein>
<evidence type="ECO:0000256" key="4">
    <source>
        <dbReference type="ARBA" id="ARBA00022832"/>
    </source>
</evidence>
<dbReference type="Pfam" id="PF02803">
    <property type="entry name" value="Thiolase_C"/>
    <property type="match status" value="1"/>
</dbReference>
<dbReference type="SUPFAM" id="SSF53901">
    <property type="entry name" value="Thiolase-like"/>
    <property type="match status" value="1"/>
</dbReference>
<dbReference type="InterPro" id="IPR020610">
    <property type="entry name" value="Thiolase_AS"/>
</dbReference>
<evidence type="ECO:0000313" key="13">
    <source>
        <dbReference type="Proteomes" id="UP001142153"/>
    </source>
</evidence>
<keyword evidence="3 9" id="KW-0808">Transferase</keyword>
<sequence length="383" mass="39574">MPEAVIVNALRIPIGTAMKGTLRDTDAYTMADHVVSAAAAELDPTRVDDVILGEGLYGGGVIARHAAITAGLQSVPGLSNNRHCAAGQAAVQSAAASIRAGMDELIISGGVNSASTSPRFKRRVSSEKDAELVDWFPPTHPNRPDAPNMDMSITVGWNAAVRAGVSREEMDEWAYGSHRKAIAAIDEGRFKEEIVAIDTPHGVFDTDEHPRRDTSLEKLAGLKPLHPEIEGFSITAGNACGANDGAAALTIASDRLGLPALATVRSWASVGVDPAFTGLAPVEAIPKALKRAGLAVSDVDLFEINEAFAAMCVATIKLLGIDPDRVNVSGSGCSLGHPVAATGARMLVTLVHELRRRGGGIGVAAMCAGGGMGSATVIEVAAP</sequence>
<evidence type="ECO:0000256" key="2">
    <source>
        <dbReference type="ARBA" id="ARBA00010982"/>
    </source>
</evidence>
<evidence type="ECO:0000259" key="11">
    <source>
        <dbReference type="Pfam" id="PF02803"/>
    </source>
</evidence>
<reference evidence="12" key="1">
    <citation type="submission" date="2022-12" db="EMBL/GenBank/DDBJ databases">
        <authorList>
            <person name="Deng Y."/>
            <person name="Zhang Y.-Q."/>
        </authorList>
    </citation>
    <scope>NUCLEOTIDE SEQUENCE</scope>
    <source>
        <strain evidence="12">CPCC 205372</strain>
    </source>
</reference>
<dbReference type="InterPro" id="IPR002155">
    <property type="entry name" value="Thiolase"/>
</dbReference>
<evidence type="ECO:0000256" key="5">
    <source>
        <dbReference type="ARBA" id="ARBA00023098"/>
    </source>
</evidence>
<name>A0ABT4PQS8_9MYCO</name>
<dbReference type="PROSITE" id="PS00099">
    <property type="entry name" value="THIOLASE_3"/>
    <property type="match status" value="1"/>
</dbReference>
<dbReference type="NCBIfam" id="TIGR01930">
    <property type="entry name" value="AcCoA-C-Actrans"/>
    <property type="match status" value="1"/>
</dbReference>
<evidence type="ECO:0000256" key="8">
    <source>
        <dbReference type="ARBA" id="ARBA00024073"/>
    </source>
</evidence>
<feature type="domain" description="Thiolase N-terminal" evidence="10">
    <location>
        <begin position="5"/>
        <end position="253"/>
    </location>
</feature>
<keyword evidence="5" id="KW-0443">Lipid metabolism</keyword>
<keyword evidence="13" id="KW-1185">Reference proteome</keyword>
<gene>
    <name evidence="12" type="ORF">O6P37_08185</name>
</gene>
<evidence type="ECO:0000256" key="9">
    <source>
        <dbReference type="RuleBase" id="RU003557"/>
    </source>
</evidence>
<evidence type="ECO:0000256" key="1">
    <source>
        <dbReference type="ARBA" id="ARBA00004275"/>
    </source>
</evidence>
<dbReference type="Proteomes" id="UP001142153">
    <property type="component" value="Unassembled WGS sequence"/>
</dbReference>
<accession>A0ABT4PQS8</accession>
<dbReference type="EMBL" id="JAPZPY010000002">
    <property type="protein sequence ID" value="MCZ8378834.1"/>
    <property type="molecule type" value="Genomic_DNA"/>
</dbReference>